<dbReference type="Pfam" id="PF00108">
    <property type="entry name" value="Thiolase_N"/>
    <property type="match status" value="1"/>
</dbReference>
<dbReference type="InterPro" id="IPR002155">
    <property type="entry name" value="Thiolase"/>
</dbReference>
<evidence type="ECO:0000256" key="5">
    <source>
        <dbReference type="ARBA" id="ARBA00023121"/>
    </source>
</evidence>
<dbReference type="InterPro" id="IPR020613">
    <property type="entry name" value="Thiolase_CS"/>
</dbReference>
<accession>A0A3L8RD34</accession>
<evidence type="ECO:0000313" key="10">
    <source>
        <dbReference type="Proteomes" id="UP000281594"/>
    </source>
</evidence>
<sequence>MTATEDMFILGIASTPVGRFPDRTFVDLCREVITETGQDAGFAKLPVERAWFSSVLMDFWGQRACRGQEILTPLCDEDLLPHGLCIQNVEAGCASGMMAFLGAVSDVLSGEAEIALAVGIEKMSHPERPRGDILKWIEGTAGQLEGDYFYDPHRKLAAELSMGFSPGEEGRSIAMDVYALWAQAHRQKFGTTDKQIAAVAAKNHTNAVDNPRAQYRFPMTIEEVLADRMVTEPLTRAMCAPTGDGAAAVLVCSRAYLETQPRAVRERALPILGHASSGGSRWSLFENDRAAARAARRAYERAGIGPSDVDLVELHDATAIAEILLIEDLGLCARGQGGAFTASGATARGGEIPVNVSGGLVSRGHPIGATGIMMLNEVTLQLRGEAGALQLPRAQVGLAENGGGIVGHDNAVSAVTILGAPARSEGAR</sequence>
<dbReference type="STRING" id="1343740.M271_38955"/>
<gene>
    <name evidence="9" type="ORF">D3C57_104630</name>
</gene>
<keyword evidence="2" id="KW-0813">Transport</keyword>
<proteinExistence type="predicted"/>
<dbReference type="EC" id="2.3.1.176" evidence="1"/>
<reference evidence="9 10" key="1">
    <citation type="journal article" date="2018" name="J. Biol. Chem.">
        <title>Discovery of the actinoplanic acid pathway in Streptomyces rapamycinicus reveals a genetically conserved synergism with rapamycin.</title>
        <authorList>
            <person name="Mrak P."/>
            <person name="Krastel P."/>
            <person name="Pivk Lukancic P."/>
            <person name="Tao J."/>
            <person name="Pistorius D."/>
            <person name="Moore C.M."/>
        </authorList>
    </citation>
    <scope>NUCLEOTIDE SEQUENCE [LARGE SCALE GENOMIC DNA]</scope>
    <source>
        <strain evidence="9 10">NRRL 5491</strain>
    </source>
</reference>
<evidence type="ECO:0000259" key="8">
    <source>
        <dbReference type="Pfam" id="PF22691"/>
    </source>
</evidence>
<dbReference type="GO" id="GO:0006869">
    <property type="term" value="P:lipid transport"/>
    <property type="evidence" value="ECO:0007669"/>
    <property type="project" value="UniProtKB-KW"/>
</dbReference>
<dbReference type="Proteomes" id="UP000281594">
    <property type="component" value="Unassembled WGS sequence"/>
</dbReference>
<dbReference type="GO" id="GO:0016747">
    <property type="term" value="F:acyltransferase activity, transferring groups other than amino-acyl groups"/>
    <property type="evidence" value="ECO:0007669"/>
    <property type="project" value="InterPro"/>
</dbReference>
<dbReference type="InterPro" id="IPR055140">
    <property type="entry name" value="Thiolase_C_2"/>
</dbReference>
<evidence type="ECO:0000256" key="2">
    <source>
        <dbReference type="ARBA" id="ARBA00022448"/>
    </source>
</evidence>
<name>A0A3L8RD34_STRRN</name>
<evidence type="ECO:0000256" key="3">
    <source>
        <dbReference type="ARBA" id="ARBA00022679"/>
    </source>
</evidence>
<organism evidence="9 10">
    <name type="scientific">Streptomyces rapamycinicus (strain ATCC 29253 / DSM 41530 / NRRL 5491 / AYB-994)</name>
    <name type="common">Streptomyces hygroscopicus (strain ATCC 29253)</name>
    <dbReference type="NCBI Taxonomy" id="1343740"/>
    <lineage>
        <taxon>Bacteria</taxon>
        <taxon>Bacillati</taxon>
        <taxon>Actinomycetota</taxon>
        <taxon>Actinomycetes</taxon>
        <taxon>Kitasatosporales</taxon>
        <taxon>Streptomycetaceae</taxon>
        <taxon>Streptomyces</taxon>
        <taxon>Streptomyces violaceusniger group</taxon>
    </lineage>
</organism>
<dbReference type="InterPro" id="IPR020616">
    <property type="entry name" value="Thiolase_N"/>
</dbReference>
<evidence type="ECO:0000313" key="9">
    <source>
        <dbReference type="EMBL" id="RLV77629.1"/>
    </source>
</evidence>
<dbReference type="RefSeq" id="WP_121823974.1">
    <property type="nucleotide sequence ID" value="NC_022785.1"/>
</dbReference>
<protein>
    <recommendedName>
        <fullName evidence="1">propanoyl-CoA C-acyltransferase</fullName>
        <ecNumber evidence="1">2.3.1.176</ecNumber>
    </recommendedName>
    <alternativeName>
        <fullName evidence="6">Propanoyl-CoA C-acyltransferase</fullName>
    </alternativeName>
</protein>
<dbReference type="PANTHER" id="PTHR42870">
    <property type="entry name" value="ACETYL-COA C-ACETYLTRANSFERASE"/>
    <property type="match status" value="1"/>
</dbReference>
<feature type="domain" description="Thiolase N-terminal" evidence="7">
    <location>
        <begin position="9"/>
        <end position="253"/>
    </location>
</feature>
<dbReference type="PIRSF" id="PIRSF000429">
    <property type="entry name" value="Ac-CoA_Ac_transf"/>
    <property type="match status" value="1"/>
</dbReference>
<feature type="domain" description="Thiolase C-terminal" evidence="8">
    <location>
        <begin position="289"/>
        <end position="409"/>
    </location>
</feature>
<keyword evidence="4" id="KW-0445">Lipid transport</keyword>
<dbReference type="Pfam" id="PF22691">
    <property type="entry name" value="Thiolase_C_1"/>
    <property type="match status" value="1"/>
</dbReference>
<dbReference type="PROSITE" id="PS00737">
    <property type="entry name" value="THIOLASE_2"/>
    <property type="match status" value="1"/>
</dbReference>
<dbReference type="Gene3D" id="3.40.47.10">
    <property type="match status" value="1"/>
</dbReference>
<dbReference type="AlphaFoldDB" id="A0A3L8RD34"/>
<comment type="caution">
    <text evidence="9">The sequence shown here is derived from an EMBL/GenBank/DDBJ whole genome shotgun (WGS) entry which is preliminary data.</text>
</comment>
<dbReference type="SUPFAM" id="SSF53901">
    <property type="entry name" value="Thiolase-like"/>
    <property type="match status" value="2"/>
</dbReference>
<evidence type="ECO:0000256" key="4">
    <source>
        <dbReference type="ARBA" id="ARBA00023055"/>
    </source>
</evidence>
<keyword evidence="3" id="KW-0808">Transferase</keyword>
<dbReference type="PANTHER" id="PTHR42870:SF1">
    <property type="entry name" value="NON-SPECIFIC LIPID-TRANSFER PROTEIN-LIKE 2"/>
    <property type="match status" value="1"/>
</dbReference>
<evidence type="ECO:0000259" key="7">
    <source>
        <dbReference type="Pfam" id="PF00108"/>
    </source>
</evidence>
<dbReference type="CDD" id="cd00829">
    <property type="entry name" value="SCP-x_thiolase"/>
    <property type="match status" value="1"/>
</dbReference>
<dbReference type="EMBL" id="QYCY01000001">
    <property type="protein sequence ID" value="RLV77629.1"/>
    <property type="molecule type" value="Genomic_DNA"/>
</dbReference>
<evidence type="ECO:0000256" key="6">
    <source>
        <dbReference type="ARBA" id="ARBA00032316"/>
    </source>
</evidence>
<evidence type="ECO:0000256" key="1">
    <source>
        <dbReference type="ARBA" id="ARBA00012352"/>
    </source>
</evidence>
<keyword evidence="5" id="KW-0446">Lipid-binding</keyword>
<dbReference type="GO" id="GO:0008289">
    <property type="term" value="F:lipid binding"/>
    <property type="evidence" value="ECO:0007669"/>
    <property type="project" value="UniProtKB-KW"/>
</dbReference>
<dbReference type="InterPro" id="IPR016039">
    <property type="entry name" value="Thiolase-like"/>
</dbReference>